<dbReference type="GeneID" id="65915918"/>
<dbReference type="KEGG" id="lcy:LC20004_01540"/>
<proteinExistence type="predicted"/>
<reference evidence="2 3" key="1">
    <citation type="submission" date="2016-10" db="EMBL/GenBank/DDBJ databases">
        <title>The whole genome sequencing and assembly of L. cotyniformis subsp. torquens DSM 20004 strain.</title>
        <authorList>
            <person name="Park M.-K."/>
            <person name="Lee Y.-J."/>
            <person name="Yi H."/>
            <person name="Bahn Y.-S."/>
            <person name="Kim J.F."/>
            <person name="Lee D.-W."/>
        </authorList>
    </citation>
    <scope>NUCLEOTIDE SEQUENCE [LARGE SCALE GENOMIC DNA]</scope>
    <source>
        <strain evidence="2 3">DSM 20004</strain>
    </source>
</reference>
<keyword evidence="3" id="KW-1185">Reference proteome</keyword>
<dbReference type="RefSeq" id="WP_010011400.1">
    <property type="nucleotide sequence ID" value="NZ_AEOS01000366.1"/>
</dbReference>
<evidence type="ECO:0000313" key="2">
    <source>
        <dbReference type="EMBL" id="ATO42683.1"/>
    </source>
</evidence>
<dbReference type="Proteomes" id="UP000223559">
    <property type="component" value="Chromosome"/>
</dbReference>
<accession>A0A2D1KKL4</accession>
<organism evidence="2 3">
    <name type="scientific">Loigolactobacillus coryniformis subsp. torquens DSM 20004 = KCTC 3535</name>
    <dbReference type="NCBI Taxonomy" id="1423822"/>
    <lineage>
        <taxon>Bacteria</taxon>
        <taxon>Bacillati</taxon>
        <taxon>Bacillota</taxon>
        <taxon>Bacilli</taxon>
        <taxon>Lactobacillales</taxon>
        <taxon>Lactobacillaceae</taxon>
        <taxon>Loigolactobacillus</taxon>
    </lineage>
</organism>
<evidence type="ECO:0000256" key="1">
    <source>
        <dbReference type="SAM" id="Phobius"/>
    </source>
</evidence>
<evidence type="ECO:0000313" key="3">
    <source>
        <dbReference type="Proteomes" id="UP000223559"/>
    </source>
</evidence>
<keyword evidence="1" id="KW-0472">Membrane</keyword>
<protein>
    <submittedName>
        <fullName evidence="2">Uncharacterized protein</fullName>
    </submittedName>
</protein>
<gene>
    <name evidence="2" type="ORF">LC20004_01540</name>
</gene>
<name>A0A2D1KKL4_9LACO</name>
<feature type="transmembrane region" description="Helical" evidence="1">
    <location>
        <begin position="33"/>
        <end position="57"/>
    </location>
</feature>
<dbReference type="EMBL" id="CP017697">
    <property type="protein sequence ID" value="ATO42683.1"/>
    <property type="molecule type" value="Genomic_DNA"/>
</dbReference>
<sequence>MKTKWKIAFAACVCLVVLLGILATLQLPWALTLVSVVATLLLVSIVVAIISYVFGVIESSIRRN</sequence>
<keyword evidence="1" id="KW-1133">Transmembrane helix</keyword>
<dbReference type="AlphaFoldDB" id="A0A2D1KKL4"/>
<keyword evidence="1" id="KW-0812">Transmembrane</keyword>